<protein>
    <submittedName>
        <fullName evidence="2">Uncharacterized protein</fullName>
    </submittedName>
</protein>
<feature type="compositionally biased region" description="Low complexity" evidence="1">
    <location>
        <begin position="87"/>
        <end position="96"/>
    </location>
</feature>
<dbReference type="AlphaFoldDB" id="A0A6C0DRF5"/>
<dbReference type="EMBL" id="MN739667">
    <property type="protein sequence ID" value="QHT19496.1"/>
    <property type="molecule type" value="Genomic_DNA"/>
</dbReference>
<name>A0A6C0DRF5_9ZZZZ</name>
<sequence>MASEWSQQQDRIEQRAAQTKGWNPPLHDPTQINIPMSAAARIRFEPNTRDAINSRIWESIQYDTKSPNTSEIQQSSNPVFFDMNPINSRSSSNNYNQQAQFFPDPPRPASTAGSIPPPAQPPTLEARASSNPYLQRLDAVNDSRNIPREMRGAVNEDNRERDIDASRILAERQFNYRFLPAETAANAAALQAYELLRPKTDDYNKTFRP</sequence>
<accession>A0A6C0DRF5</accession>
<proteinExistence type="predicted"/>
<organism evidence="2">
    <name type="scientific">viral metagenome</name>
    <dbReference type="NCBI Taxonomy" id="1070528"/>
    <lineage>
        <taxon>unclassified sequences</taxon>
        <taxon>metagenomes</taxon>
        <taxon>organismal metagenomes</taxon>
    </lineage>
</organism>
<evidence type="ECO:0000313" key="2">
    <source>
        <dbReference type="EMBL" id="QHT19496.1"/>
    </source>
</evidence>
<feature type="compositionally biased region" description="Polar residues" evidence="1">
    <location>
        <begin position="65"/>
        <end position="78"/>
    </location>
</feature>
<reference evidence="2" key="1">
    <citation type="journal article" date="2020" name="Nature">
        <title>Giant virus diversity and host interactions through global metagenomics.</title>
        <authorList>
            <person name="Schulz F."/>
            <person name="Roux S."/>
            <person name="Paez-Espino D."/>
            <person name="Jungbluth S."/>
            <person name="Walsh D.A."/>
            <person name="Denef V.J."/>
            <person name="McMahon K.D."/>
            <person name="Konstantinidis K.T."/>
            <person name="Eloe-Fadrosh E.A."/>
            <person name="Kyrpides N.C."/>
            <person name="Woyke T."/>
        </authorList>
    </citation>
    <scope>NUCLEOTIDE SEQUENCE</scope>
    <source>
        <strain evidence="2">GVMAG-M-3300023174-57</strain>
    </source>
</reference>
<evidence type="ECO:0000256" key="1">
    <source>
        <dbReference type="SAM" id="MobiDB-lite"/>
    </source>
</evidence>
<feature type="region of interest" description="Disordered" evidence="1">
    <location>
        <begin position="1"/>
        <end position="33"/>
    </location>
</feature>
<feature type="region of interest" description="Disordered" evidence="1">
    <location>
        <begin position="65"/>
        <end position="130"/>
    </location>
</feature>